<keyword evidence="1" id="KW-0472">Membrane</keyword>
<dbReference type="EMBL" id="JACEFO010001700">
    <property type="protein sequence ID" value="KAF8720111.1"/>
    <property type="molecule type" value="Genomic_DNA"/>
</dbReference>
<sequence>MVEKQGTCITIQCRHAVSSSRAAMENMHGSMDGWMVLHVPIFSTEHKLSHSHQRMHACPWPAATSISSRPSQLRLAVPHIARQHAVLLTLKAKRICVLVCLLHLLFALYVFLGALWFFSAIF</sequence>
<keyword evidence="4" id="KW-1185">Reference proteome</keyword>
<evidence type="ECO:0000313" key="2">
    <source>
        <dbReference type="EMBL" id="KAF8652437.1"/>
    </source>
</evidence>
<dbReference type="AlphaFoldDB" id="A0A835DVL5"/>
<comment type="caution">
    <text evidence="2">The sequence shown here is derived from an EMBL/GenBank/DDBJ whole genome shotgun (WGS) entry which is preliminary data.</text>
</comment>
<feature type="transmembrane region" description="Helical" evidence="1">
    <location>
        <begin position="95"/>
        <end position="118"/>
    </location>
</feature>
<proteinExistence type="predicted"/>
<gene>
    <name evidence="3" type="ORF">HU200_024892</name>
    <name evidence="2" type="ORF">HU200_062768</name>
</gene>
<reference evidence="2" key="1">
    <citation type="submission" date="2020-07" db="EMBL/GenBank/DDBJ databases">
        <title>Genome sequence and genetic diversity analysis of an under-domesticated orphan crop, white fonio (Digitaria exilis).</title>
        <authorList>
            <person name="Bennetzen J.L."/>
            <person name="Chen S."/>
            <person name="Ma X."/>
            <person name="Wang X."/>
            <person name="Yssel A.E.J."/>
            <person name="Chaluvadi S.R."/>
            <person name="Johnson M."/>
            <person name="Gangashetty P."/>
            <person name="Hamidou F."/>
            <person name="Sanogo M.D."/>
            <person name="Zwaenepoel A."/>
            <person name="Wallace J."/>
            <person name="Van De Peer Y."/>
            <person name="Van Deynze A."/>
        </authorList>
    </citation>
    <scope>NUCLEOTIDE SEQUENCE</scope>
    <source>
        <tissue evidence="2">Leaves</tissue>
    </source>
</reference>
<evidence type="ECO:0000313" key="4">
    <source>
        <dbReference type="Proteomes" id="UP000636709"/>
    </source>
</evidence>
<evidence type="ECO:0000313" key="3">
    <source>
        <dbReference type="EMBL" id="KAF8720111.1"/>
    </source>
</evidence>
<organism evidence="2 4">
    <name type="scientific">Digitaria exilis</name>
    <dbReference type="NCBI Taxonomy" id="1010633"/>
    <lineage>
        <taxon>Eukaryota</taxon>
        <taxon>Viridiplantae</taxon>
        <taxon>Streptophyta</taxon>
        <taxon>Embryophyta</taxon>
        <taxon>Tracheophyta</taxon>
        <taxon>Spermatophyta</taxon>
        <taxon>Magnoliopsida</taxon>
        <taxon>Liliopsida</taxon>
        <taxon>Poales</taxon>
        <taxon>Poaceae</taxon>
        <taxon>PACMAD clade</taxon>
        <taxon>Panicoideae</taxon>
        <taxon>Panicodae</taxon>
        <taxon>Paniceae</taxon>
        <taxon>Anthephorinae</taxon>
        <taxon>Digitaria</taxon>
    </lineage>
</organism>
<dbReference type="Proteomes" id="UP000636709">
    <property type="component" value="Unassembled WGS sequence"/>
</dbReference>
<protein>
    <submittedName>
        <fullName evidence="2">Uncharacterized protein</fullName>
    </submittedName>
</protein>
<dbReference type="EMBL" id="JACEFO010002656">
    <property type="protein sequence ID" value="KAF8652437.1"/>
    <property type="molecule type" value="Genomic_DNA"/>
</dbReference>
<name>A0A835DVL5_9POAL</name>
<evidence type="ECO:0000256" key="1">
    <source>
        <dbReference type="SAM" id="Phobius"/>
    </source>
</evidence>
<keyword evidence="1" id="KW-0812">Transmembrane</keyword>
<accession>A0A835DVL5</accession>
<dbReference type="OrthoDB" id="710254at2759"/>
<keyword evidence="1" id="KW-1133">Transmembrane helix</keyword>